<protein>
    <submittedName>
        <fullName evidence="1">Uncharacterized LOC115249696</fullName>
    </submittedName>
</protein>
<reference evidence="1 2" key="1">
    <citation type="journal article" date="2011" name="Genome Biol. Evol.">
        <title>Integration of the genetic map and genome assembly of fugu facilitates insights into distinct features of genome evolution in teleosts and mammals.</title>
        <authorList>
            <person name="Kai W."/>
            <person name="Kikuchi K."/>
            <person name="Tohari S."/>
            <person name="Chew A.K."/>
            <person name="Tay A."/>
            <person name="Fujiwara A."/>
            <person name="Hosoya S."/>
            <person name="Suetake H."/>
            <person name="Naruse K."/>
            <person name="Brenner S."/>
            <person name="Suzuki Y."/>
            <person name="Venkatesh B."/>
        </authorList>
    </citation>
    <scope>NUCLEOTIDE SEQUENCE [LARGE SCALE GENOMIC DNA]</scope>
</reference>
<dbReference type="Proteomes" id="UP000005226">
    <property type="component" value="Chromosome 4"/>
</dbReference>
<dbReference type="InParanoid" id="A0A674MJI8"/>
<dbReference type="Ensembl" id="ENSTRUT00000080731.1">
    <property type="protein sequence ID" value="ENSTRUP00000061283.1"/>
    <property type="gene ID" value="ENSTRUG00000026644.1"/>
</dbReference>
<organism evidence="1 2">
    <name type="scientific">Takifugu rubripes</name>
    <name type="common">Japanese pufferfish</name>
    <name type="synonym">Fugu rubripes</name>
    <dbReference type="NCBI Taxonomy" id="31033"/>
    <lineage>
        <taxon>Eukaryota</taxon>
        <taxon>Metazoa</taxon>
        <taxon>Chordata</taxon>
        <taxon>Craniata</taxon>
        <taxon>Vertebrata</taxon>
        <taxon>Euteleostomi</taxon>
        <taxon>Actinopterygii</taxon>
        <taxon>Neopterygii</taxon>
        <taxon>Teleostei</taxon>
        <taxon>Neoteleostei</taxon>
        <taxon>Acanthomorphata</taxon>
        <taxon>Eupercaria</taxon>
        <taxon>Tetraodontiformes</taxon>
        <taxon>Tetradontoidea</taxon>
        <taxon>Tetraodontidae</taxon>
        <taxon>Takifugu</taxon>
    </lineage>
</organism>
<dbReference type="PANTHER" id="PTHR31025:SF30">
    <property type="entry name" value="SI:DKEY-15H8.17"/>
    <property type="match status" value="1"/>
</dbReference>
<name>A0A674MJI8_TAKRU</name>
<dbReference type="GeneTree" id="ENSGT00940000163828"/>
<accession>A0A674MJI8</accession>
<gene>
    <name evidence="1" type="primary">LOC115249696</name>
</gene>
<dbReference type="GeneID" id="115249696"/>
<dbReference type="AlphaFoldDB" id="A0A674MJI8"/>
<keyword evidence="2" id="KW-1185">Reference proteome</keyword>
<reference evidence="1" key="3">
    <citation type="submission" date="2025-09" db="UniProtKB">
        <authorList>
            <consortium name="Ensembl"/>
        </authorList>
    </citation>
    <scope>IDENTIFICATION</scope>
</reference>
<evidence type="ECO:0000313" key="2">
    <source>
        <dbReference type="Proteomes" id="UP000005226"/>
    </source>
</evidence>
<sequence length="524" mass="59841">MDQTFLRSAISEALPDLSEINAGILEEHLQSLGIETSDDFKFIEEADLLSALRPIQARKLLAAWKLRCETPETSSSSAVASLEPPLFSESISPRSSSSTSSNYGQSPNIDWVDSFEIPCHKLPEQLTQSLERGKRPTPRMRREMIRIVVAEMMKKHSLITKRSTTEVAKKMLAKYPKSLQDIEGDVIGPGYHSLVKRLQNRVENVRRSTAPKIRKRKRFTDESDTDEVSPEKRAAIQDTNGCIKWDLKFLPLGETTESHLQQKKKLKMMSLQTDANPEEVKLLMKQTFYTQRKQVNRGENIKHLLGEWPYLFDELGMAVHFEELTGVQLKAVFLRNLDVKGNRLLHYLKTVCVNKSGKFLQAVTKYQMMRGDQSGCSQDLMDMVLLLLAYFNEKEDAIFCYVEDTCLTGEIHMDQVPLTPTIIVCGSSCYSAKRYMLSVDRNIVKDNIPSFASALCLMFGSFYCFNIHYPSELASTLEFLQRCFFSINPEKGTKVEKSKKSRLHVNPRVLTLIQDLSDHEWREA</sequence>
<dbReference type="OrthoDB" id="8838209at2759"/>
<dbReference type="PANTHER" id="PTHR31025">
    <property type="entry name" value="SI:CH211-196P9.1-RELATED"/>
    <property type="match status" value="1"/>
</dbReference>
<dbReference type="KEGG" id="tru:115249696"/>
<dbReference type="RefSeq" id="XP_029691677.1">
    <property type="nucleotide sequence ID" value="XM_029835817.1"/>
</dbReference>
<evidence type="ECO:0000313" key="1">
    <source>
        <dbReference type="Ensembl" id="ENSTRUP00000061283.1"/>
    </source>
</evidence>
<reference evidence="1" key="2">
    <citation type="submission" date="2025-08" db="UniProtKB">
        <authorList>
            <consortium name="Ensembl"/>
        </authorList>
    </citation>
    <scope>IDENTIFICATION</scope>
</reference>
<dbReference type="RefSeq" id="XP_029691676.1">
    <property type="nucleotide sequence ID" value="XM_029835816.1"/>
</dbReference>
<proteinExistence type="predicted"/>
<dbReference type="OMA" id="CFPLQRA"/>